<dbReference type="Proteomes" id="UP001352223">
    <property type="component" value="Unassembled WGS sequence"/>
</dbReference>
<accession>A0ABU6CEL6</accession>
<keyword evidence="3" id="KW-1185">Reference proteome</keyword>
<keyword evidence="1" id="KW-1133">Transmembrane helix</keyword>
<reference evidence="2 3" key="1">
    <citation type="submission" date="2022-10" db="EMBL/GenBank/DDBJ databases">
        <authorList>
            <person name="Xie J."/>
            <person name="Shen N."/>
        </authorList>
    </citation>
    <scope>NUCLEOTIDE SEQUENCE [LARGE SCALE GENOMIC DNA]</scope>
    <source>
        <strain evidence="2 3">DSM 41681</strain>
    </source>
</reference>
<dbReference type="EMBL" id="JAOZYB010000157">
    <property type="protein sequence ID" value="MEB3962582.1"/>
    <property type="molecule type" value="Genomic_DNA"/>
</dbReference>
<evidence type="ECO:0000256" key="1">
    <source>
        <dbReference type="SAM" id="Phobius"/>
    </source>
</evidence>
<keyword evidence="1" id="KW-0472">Membrane</keyword>
<evidence type="ECO:0008006" key="4">
    <source>
        <dbReference type="Google" id="ProtNLM"/>
    </source>
</evidence>
<gene>
    <name evidence="2" type="ORF">OKJ48_20330</name>
</gene>
<evidence type="ECO:0000313" key="2">
    <source>
        <dbReference type="EMBL" id="MEB3962582.1"/>
    </source>
</evidence>
<comment type="caution">
    <text evidence="2">The sequence shown here is derived from an EMBL/GenBank/DDBJ whole genome shotgun (WGS) entry which is preliminary data.</text>
</comment>
<proteinExistence type="predicted"/>
<dbReference type="RefSeq" id="WP_324770128.1">
    <property type="nucleotide sequence ID" value="NZ_BAAATS010000030.1"/>
</dbReference>
<name>A0ABU6CEL6_9ACTN</name>
<evidence type="ECO:0000313" key="3">
    <source>
        <dbReference type="Proteomes" id="UP001352223"/>
    </source>
</evidence>
<sequence>MTATAATLVLSGPATATAAGEGRHSTGGAARACAAASDRGEFPITSRIHEGPAAYYPGDEHRYWSLDLTNTTDAACTPLHPVLVLVDQRRTLRSAQVGLEFFDGERWRPVRFEKTGQGDHVGVFDDGFRGFSAGPGKTVTVRVRLAFTPDTLSDHVVASAALVQRQGDDGNWVGESEDYPFDIVADGTAPDDGTGTGTGTGDGYGYGYGYGYDDGDGRGTTSADELAATGPSDTLLGLAVAAAAFLLGGGILMAGARHLRAGRR</sequence>
<organism evidence="2 3">
    <name type="scientific">Streptomyces kunmingensis</name>
    <dbReference type="NCBI Taxonomy" id="68225"/>
    <lineage>
        <taxon>Bacteria</taxon>
        <taxon>Bacillati</taxon>
        <taxon>Actinomycetota</taxon>
        <taxon>Actinomycetes</taxon>
        <taxon>Kitasatosporales</taxon>
        <taxon>Streptomycetaceae</taxon>
        <taxon>Streptomyces</taxon>
    </lineage>
</organism>
<feature type="transmembrane region" description="Helical" evidence="1">
    <location>
        <begin position="235"/>
        <end position="256"/>
    </location>
</feature>
<protein>
    <recommendedName>
        <fullName evidence="4">Gram-positive cocci surface proteins LPxTG domain-containing protein</fullName>
    </recommendedName>
</protein>
<keyword evidence="1" id="KW-0812">Transmembrane</keyword>